<keyword evidence="2" id="KW-1185">Reference proteome</keyword>
<dbReference type="EMBL" id="VSRR010022727">
    <property type="protein sequence ID" value="MPC64932.1"/>
    <property type="molecule type" value="Genomic_DNA"/>
</dbReference>
<evidence type="ECO:0000313" key="2">
    <source>
        <dbReference type="Proteomes" id="UP000324222"/>
    </source>
</evidence>
<protein>
    <submittedName>
        <fullName evidence="1">Uncharacterized protein</fullName>
    </submittedName>
</protein>
<comment type="caution">
    <text evidence="1">The sequence shown here is derived from an EMBL/GenBank/DDBJ whole genome shotgun (WGS) entry which is preliminary data.</text>
</comment>
<organism evidence="1 2">
    <name type="scientific">Portunus trituberculatus</name>
    <name type="common">Swimming crab</name>
    <name type="synonym">Neptunus trituberculatus</name>
    <dbReference type="NCBI Taxonomy" id="210409"/>
    <lineage>
        <taxon>Eukaryota</taxon>
        <taxon>Metazoa</taxon>
        <taxon>Ecdysozoa</taxon>
        <taxon>Arthropoda</taxon>
        <taxon>Crustacea</taxon>
        <taxon>Multicrustacea</taxon>
        <taxon>Malacostraca</taxon>
        <taxon>Eumalacostraca</taxon>
        <taxon>Eucarida</taxon>
        <taxon>Decapoda</taxon>
        <taxon>Pleocyemata</taxon>
        <taxon>Brachyura</taxon>
        <taxon>Eubrachyura</taxon>
        <taxon>Portunoidea</taxon>
        <taxon>Portunidae</taxon>
        <taxon>Portuninae</taxon>
        <taxon>Portunus</taxon>
    </lineage>
</organism>
<name>A0A5B7H1H9_PORTR</name>
<dbReference type="Proteomes" id="UP000324222">
    <property type="component" value="Unassembled WGS sequence"/>
</dbReference>
<gene>
    <name evidence="1" type="ORF">E2C01_059054</name>
</gene>
<evidence type="ECO:0000313" key="1">
    <source>
        <dbReference type="EMBL" id="MPC64932.1"/>
    </source>
</evidence>
<accession>A0A5B7H1H9</accession>
<proteinExistence type="predicted"/>
<dbReference type="AlphaFoldDB" id="A0A5B7H1H9"/>
<reference evidence="1 2" key="1">
    <citation type="submission" date="2019-05" db="EMBL/GenBank/DDBJ databases">
        <title>Another draft genome of Portunus trituberculatus and its Hox gene families provides insights of decapod evolution.</title>
        <authorList>
            <person name="Jeong J.-H."/>
            <person name="Song I."/>
            <person name="Kim S."/>
            <person name="Choi T."/>
            <person name="Kim D."/>
            <person name="Ryu S."/>
            <person name="Kim W."/>
        </authorList>
    </citation>
    <scope>NUCLEOTIDE SEQUENCE [LARGE SCALE GENOMIC DNA]</scope>
    <source>
        <tissue evidence="1">Muscle</tissue>
    </source>
</reference>
<sequence length="67" mass="7364">MMGVVECPSTTASKLPFTSHFLPPPPSCPTPQRLPLGVTLTLAGEGREWGAHDVTQSFTVWLLTQWR</sequence>